<feature type="transmembrane region" description="Helical" evidence="5">
    <location>
        <begin position="244"/>
        <end position="272"/>
    </location>
</feature>
<sequence>MTQVTDVPATPIEDTDNDRVPISIKLLFGSGQIGAQLFRDAPAALLPLFMTTMLGVSAWVAGIVVLIPKLWVIFCDPMMGVWSDKLKPRYARRPFLAIGGLLTGLGFIALFSFSEFSSPTMAAISIGVIFLIASTAFSAFSVPYLAVASELSTNAHERTKVLSVRMIFVVVGVIMGVGLAQPLVFKLGGDAAAWQTMATIFGVICIVAMLATAFGVPRNYGQAQADDPRKLFSRFSSVLDNKPFVVLTTTYFVQTIAQACGYTVVGFIFLYAVGDISMLLPFVIVMCSGSILSQPMWVKLSSKWGKEKAFWVACIGWALVTITWLWVEPGDDVLFTLPFWGDMATQHFLVMCRAILIGCTNAGFAVLIFSLLTDTIDKQRRLKGTVDEGLFSGFFSATEKLAFAIGPVLAGFILSMTGFESSTGGAVAQDASAVRGMVLVYSVIPTIIMAVSLVIFTRYARALREMK</sequence>
<feature type="transmembrane region" description="Helical" evidence="5">
    <location>
        <begin position="120"/>
        <end position="145"/>
    </location>
</feature>
<reference evidence="7 8" key="1">
    <citation type="submission" date="2016-09" db="EMBL/GenBank/DDBJ databases">
        <title>Alteromonas lipolytica, a new species isolated from sea water.</title>
        <authorList>
            <person name="Wu Y.-H."/>
            <person name="Cheng H."/>
            <person name="Xu X.-W."/>
        </authorList>
    </citation>
    <scope>NUCLEOTIDE SEQUENCE [LARGE SCALE GENOMIC DNA]</scope>
    <source>
        <strain evidence="7 8">JW12</strain>
    </source>
</reference>
<dbReference type="GO" id="GO:0015293">
    <property type="term" value="F:symporter activity"/>
    <property type="evidence" value="ECO:0007669"/>
    <property type="project" value="InterPro"/>
</dbReference>
<dbReference type="STRING" id="1856405.BFC17_03560"/>
<dbReference type="PANTHER" id="PTHR11328">
    <property type="entry name" value="MAJOR FACILITATOR SUPERFAMILY DOMAIN-CONTAINING PROTEIN"/>
    <property type="match status" value="1"/>
</dbReference>
<dbReference type="InterPro" id="IPR036259">
    <property type="entry name" value="MFS_trans_sf"/>
</dbReference>
<feature type="transmembrane region" description="Helical" evidence="5">
    <location>
        <begin position="166"/>
        <end position="185"/>
    </location>
</feature>
<feature type="transmembrane region" description="Helical" evidence="5">
    <location>
        <begin position="309"/>
        <end position="327"/>
    </location>
</feature>
<keyword evidence="8" id="KW-1185">Reference proteome</keyword>
<organism evidence="7 8">
    <name type="scientific">Alteromonas lipolytica</name>
    <dbReference type="NCBI Taxonomy" id="1856405"/>
    <lineage>
        <taxon>Bacteria</taxon>
        <taxon>Pseudomonadati</taxon>
        <taxon>Pseudomonadota</taxon>
        <taxon>Gammaproteobacteria</taxon>
        <taxon>Alteromonadales</taxon>
        <taxon>Alteromonadaceae</taxon>
        <taxon>Alteromonas/Salinimonas group</taxon>
        <taxon>Alteromonas</taxon>
    </lineage>
</organism>
<dbReference type="InterPro" id="IPR039672">
    <property type="entry name" value="MFS_2"/>
</dbReference>
<dbReference type="EMBL" id="MJIC01000015">
    <property type="protein sequence ID" value="OFI33351.1"/>
    <property type="molecule type" value="Genomic_DNA"/>
</dbReference>
<dbReference type="PANTHER" id="PTHR11328:SF24">
    <property type="entry name" value="MAJOR FACILITATOR SUPERFAMILY (MFS) PROFILE DOMAIN-CONTAINING PROTEIN"/>
    <property type="match status" value="1"/>
</dbReference>
<evidence type="ECO:0000256" key="4">
    <source>
        <dbReference type="ARBA" id="ARBA00023136"/>
    </source>
</evidence>
<evidence type="ECO:0000259" key="6">
    <source>
        <dbReference type="PROSITE" id="PS50850"/>
    </source>
</evidence>
<dbReference type="Proteomes" id="UP000176037">
    <property type="component" value="Unassembled WGS sequence"/>
</dbReference>
<feature type="transmembrane region" description="Helical" evidence="5">
    <location>
        <begin position="401"/>
        <end position="419"/>
    </location>
</feature>
<comment type="similarity">
    <text evidence="1">Belongs to the sodium:galactoside symporter (TC 2.A.2) family.</text>
</comment>
<feature type="transmembrane region" description="Helical" evidence="5">
    <location>
        <begin position="347"/>
        <end position="372"/>
    </location>
</feature>
<keyword evidence="3 5" id="KW-1133">Transmembrane helix</keyword>
<evidence type="ECO:0000256" key="1">
    <source>
        <dbReference type="ARBA" id="ARBA00009617"/>
    </source>
</evidence>
<dbReference type="RefSeq" id="WP_070177727.1">
    <property type="nucleotide sequence ID" value="NZ_BMJR01000002.1"/>
</dbReference>
<dbReference type="Pfam" id="PF13347">
    <property type="entry name" value="MFS_2"/>
    <property type="match status" value="1"/>
</dbReference>
<protein>
    <submittedName>
        <fullName evidence="7">Sugar transporter</fullName>
    </submittedName>
</protein>
<feature type="transmembrane region" description="Helical" evidence="5">
    <location>
        <begin position="95"/>
        <end position="114"/>
    </location>
</feature>
<keyword evidence="4 5" id="KW-0472">Membrane</keyword>
<feature type="transmembrane region" description="Helical" evidence="5">
    <location>
        <begin position="48"/>
        <end position="74"/>
    </location>
</feature>
<dbReference type="GO" id="GO:0008643">
    <property type="term" value="P:carbohydrate transport"/>
    <property type="evidence" value="ECO:0007669"/>
    <property type="project" value="InterPro"/>
</dbReference>
<gene>
    <name evidence="7" type="ORF">BFC17_03560</name>
</gene>
<dbReference type="GO" id="GO:0005886">
    <property type="term" value="C:plasma membrane"/>
    <property type="evidence" value="ECO:0007669"/>
    <property type="project" value="TreeGrafter"/>
</dbReference>
<comment type="caution">
    <text evidence="7">The sequence shown here is derived from an EMBL/GenBank/DDBJ whole genome shotgun (WGS) entry which is preliminary data.</text>
</comment>
<dbReference type="Gene3D" id="1.20.1250.20">
    <property type="entry name" value="MFS general substrate transporter like domains"/>
    <property type="match status" value="1"/>
</dbReference>
<evidence type="ECO:0000256" key="2">
    <source>
        <dbReference type="ARBA" id="ARBA00022692"/>
    </source>
</evidence>
<dbReference type="OrthoDB" id="181905at2"/>
<dbReference type="AlphaFoldDB" id="A0A1E8FBQ7"/>
<name>A0A1E8FBQ7_9ALTE</name>
<evidence type="ECO:0000256" key="5">
    <source>
        <dbReference type="SAM" id="Phobius"/>
    </source>
</evidence>
<accession>A0A1E8FBQ7</accession>
<keyword evidence="2 5" id="KW-0812">Transmembrane</keyword>
<feature type="domain" description="Major facilitator superfamily (MFS) profile" evidence="6">
    <location>
        <begin position="1"/>
        <end position="460"/>
    </location>
</feature>
<proteinExistence type="inferred from homology"/>
<keyword evidence="7" id="KW-0762">Sugar transport</keyword>
<dbReference type="InterPro" id="IPR020846">
    <property type="entry name" value="MFS_dom"/>
</dbReference>
<dbReference type="SUPFAM" id="SSF103473">
    <property type="entry name" value="MFS general substrate transporter"/>
    <property type="match status" value="1"/>
</dbReference>
<keyword evidence="7" id="KW-0813">Transport</keyword>
<feature type="transmembrane region" description="Helical" evidence="5">
    <location>
        <begin position="278"/>
        <end position="297"/>
    </location>
</feature>
<evidence type="ECO:0000313" key="7">
    <source>
        <dbReference type="EMBL" id="OFI33351.1"/>
    </source>
</evidence>
<dbReference type="PROSITE" id="PS50850">
    <property type="entry name" value="MFS"/>
    <property type="match status" value="1"/>
</dbReference>
<evidence type="ECO:0000256" key="3">
    <source>
        <dbReference type="ARBA" id="ARBA00022989"/>
    </source>
</evidence>
<feature type="transmembrane region" description="Helical" evidence="5">
    <location>
        <begin position="439"/>
        <end position="460"/>
    </location>
</feature>
<evidence type="ECO:0000313" key="8">
    <source>
        <dbReference type="Proteomes" id="UP000176037"/>
    </source>
</evidence>
<feature type="transmembrane region" description="Helical" evidence="5">
    <location>
        <begin position="191"/>
        <end position="214"/>
    </location>
</feature>